<feature type="compositionally biased region" description="Basic and acidic residues" evidence="1">
    <location>
        <begin position="321"/>
        <end position="472"/>
    </location>
</feature>
<feature type="region of interest" description="Disordered" evidence="1">
    <location>
        <begin position="321"/>
        <end position="581"/>
    </location>
</feature>
<dbReference type="CDD" id="cd06503">
    <property type="entry name" value="ATP-synt_Fo_b"/>
    <property type="match status" value="1"/>
</dbReference>
<name>A0A1B8QBX9_9GAMM</name>
<reference evidence="2 3" key="1">
    <citation type="submission" date="2016-06" db="EMBL/GenBank/DDBJ databases">
        <title>Draft genome of Moraxella atlantae CCUG 59586.</title>
        <authorList>
            <person name="Salva-Serra F."/>
            <person name="Engstrom-Jakobsson H."/>
            <person name="Thorell K."/>
            <person name="Gonzales-Siles L."/>
            <person name="Karlsson R."/>
            <person name="Boulund F."/>
            <person name="Engstrand L."/>
            <person name="Kristiansson E."/>
            <person name="Moore E."/>
        </authorList>
    </citation>
    <scope>NUCLEOTIDE SEQUENCE [LARGE SCALE GENOMIC DNA]</scope>
    <source>
        <strain evidence="2 3">CCUG 59586</strain>
    </source>
</reference>
<evidence type="ECO:0000313" key="3">
    <source>
        <dbReference type="Proteomes" id="UP000092616"/>
    </source>
</evidence>
<proteinExistence type="predicted"/>
<dbReference type="Gene3D" id="6.10.140.1430">
    <property type="match status" value="3"/>
</dbReference>
<dbReference type="SUPFAM" id="SSF58113">
    <property type="entry name" value="Apolipoprotein A-I"/>
    <property type="match status" value="2"/>
</dbReference>
<keyword evidence="3" id="KW-1185">Reference proteome</keyword>
<dbReference type="AlphaFoldDB" id="A0A1B8QBX9"/>
<evidence type="ECO:0000256" key="1">
    <source>
        <dbReference type="SAM" id="MobiDB-lite"/>
    </source>
</evidence>
<dbReference type="PANTHER" id="PTHR47372">
    <property type="entry name" value="DAUER UP-REGULATED-RELATED"/>
    <property type="match status" value="1"/>
</dbReference>
<gene>
    <name evidence="2" type="ORF">A9306_09650</name>
</gene>
<comment type="caution">
    <text evidence="2">The sequence shown here is derived from an EMBL/GenBank/DDBJ whole genome shotgun (WGS) entry which is preliminary data.</text>
</comment>
<feature type="compositionally biased region" description="Basic and acidic residues" evidence="1">
    <location>
        <begin position="516"/>
        <end position="526"/>
    </location>
</feature>
<feature type="compositionally biased region" description="Basic and acidic residues" evidence="1">
    <location>
        <begin position="539"/>
        <end position="551"/>
    </location>
</feature>
<feature type="compositionally biased region" description="Polar residues" evidence="1">
    <location>
        <begin position="487"/>
        <end position="514"/>
    </location>
</feature>
<dbReference type="RefSeq" id="WP_067337867.1">
    <property type="nucleotide sequence ID" value="NZ_LZNA01000049.1"/>
</dbReference>
<dbReference type="Proteomes" id="UP000092616">
    <property type="component" value="Unassembled WGS sequence"/>
</dbReference>
<dbReference type="EMBL" id="LZNA01000049">
    <property type="protein sequence ID" value="OBX78240.1"/>
    <property type="molecule type" value="Genomic_DNA"/>
</dbReference>
<organism evidence="2 3">
    <name type="scientific">Faucicola atlantae</name>
    <dbReference type="NCBI Taxonomy" id="34059"/>
    <lineage>
        <taxon>Bacteria</taxon>
        <taxon>Pseudomonadati</taxon>
        <taxon>Pseudomonadota</taxon>
        <taxon>Gammaproteobacteria</taxon>
        <taxon>Moraxellales</taxon>
        <taxon>Moraxellaceae</taxon>
        <taxon>Faucicola</taxon>
    </lineage>
</organism>
<evidence type="ECO:0008006" key="4">
    <source>
        <dbReference type="Google" id="ProtNLM"/>
    </source>
</evidence>
<accession>A0A1B8QBX9</accession>
<feature type="compositionally biased region" description="Polar residues" evidence="1">
    <location>
        <begin position="527"/>
        <end position="538"/>
    </location>
</feature>
<evidence type="ECO:0000313" key="2">
    <source>
        <dbReference type="EMBL" id="OBX78240.1"/>
    </source>
</evidence>
<feature type="compositionally biased region" description="Polar residues" evidence="1">
    <location>
        <begin position="555"/>
        <end position="575"/>
    </location>
</feature>
<protein>
    <recommendedName>
        <fullName evidence="4">ATPase involved in DNA repair</fullName>
    </recommendedName>
</protein>
<sequence>MFSFLTDHFGEMTHVKSDPLDVLLFVVGVRFAQLAHSDNTRFTSLLQNRNFTIQLGSEEEGIARYFTINNGKFSQHGGEATDPTLTITFKDSMTGVKLLTKADAAAFMSGIQQGDVKMTGDYSLLMWFNQVAKYIVPHVPEALEPVVDKVKPLIEKATPVAMSVCGKVMSVFKPESGRGHRDSHHVMHPKTSKYFKDADDVQQTTYGVDVNNPKTETTIRGDARIDDSKVRISGATDDHDESEGVIDNIKAKVSEVTDTLHDKLDELGGEAKEKFADVKDDVQQRINDVKDKATDLKEQAQDKFDDVKHQAEDKIDEAKDKAADLKEQAQDKFDDVKHQAEDKIDEAKDKAADLKEQAQDKFDDVKHQAEDKIDEAKDKAADLKDKAETKAEEIKDTADSKAGELKDKATDLKHQAEAKVDDVKHQAEDKIDEAKDKAADLKDKAETKVDEVKNQANALKDKASSNQDHDQVVEQAKTGMGLGMPSNKPTVTTVSDATNNPQDSAQTDDSNSGVRTIEDIQAERQDSATTETKAAQTTHELEKKHENDEMIAKNVMTSAVKNNESPITGISVTKTSSKDKE</sequence>
<dbReference type="PANTHER" id="PTHR47372:SF11">
    <property type="entry name" value="RE19971P"/>
    <property type="match status" value="1"/>
</dbReference>